<name>A0A445N2H5_9BACT</name>
<dbReference type="EC" id="2.7.13.3" evidence="2"/>
<feature type="modified residue" description="4-aspartylphosphate" evidence="9">
    <location>
        <position position="518"/>
    </location>
</feature>
<dbReference type="GO" id="GO:0000155">
    <property type="term" value="F:phosphorelay sensor kinase activity"/>
    <property type="evidence" value="ECO:0007669"/>
    <property type="project" value="InterPro"/>
</dbReference>
<dbReference type="InterPro" id="IPR001789">
    <property type="entry name" value="Sig_transdc_resp-reg_receiver"/>
</dbReference>
<dbReference type="GO" id="GO:0005524">
    <property type="term" value="F:ATP binding"/>
    <property type="evidence" value="ECO:0007669"/>
    <property type="project" value="UniProtKB-KW"/>
</dbReference>
<dbReference type="SMART" id="SM00448">
    <property type="entry name" value="REC"/>
    <property type="match status" value="1"/>
</dbReference>
<evidence type="ECO:0000313" key="13">
    <source>
        <dbReference type="EMBL" id="SPD75910.1"/>
    </source>
</evidence>
<dbReference type="CDD" id="cd00156">
    <property type="entry name" value="REC"/>
    <property type="match status" value="1"/>
</dbReference>
<dbReference type="InterPro" id="IPR004358">
    <property type="entry name" value="Sig_transdc_His_kin-like_C"/>
</dbReference>
<dbReference type="PROSITE" id="PS50110">
    <property type="entry name" value="RESPONSE_REGULATORY"/>
    <property type="match status" value="1"/>
</dbReference>
<dbReference type="SMART" id="SM00387">
    <property type="entry name" value="HATPase_c"/>
    <property type="match status" value="1"/>
</dbReference>
<sequence length="586" mass="65430">MEKTSASRQLQLRIDHLEQNNRFINEALEMALSLGDFQADINENHNLNHILEETERRINRLIPFSVRAIYLVDNKDSDIRLALCNPDNRRKMLEDEMDFMTDKGLFAWALRERRGVFIKSKDHKREFFFHVISTRSQIKGLFVGKLPPINRRIPDTSISLLSIILLNTANAIESIETYNFISEQNALLEAKVEERTRELVDYERRLQRAKKMEAIGTLAGGVAHDLNNILSGLVSYPELLLLDIPEDSPLRKPIKTIQKSGEKAATIVQDLLTLARRGLGARDILNLNDIISDYLKSPEFERLRQYHANVNVETALSPNLLRISASSVHISKTVMNLVSNAAESMPNGGTVLISTANQYVDTPIAGYDNVAKGDYVTLTISDNGAGISPGDLERVFEPFYSKKVMGRSGTGLGMAVVWGTVKDHDGYIDAKSVEGEGTIFTVYLPATRQELTKSIQGHRIEDYHGAGENILVVDDVEEQRRIATGMLEKLGYSVSSVASGKEAVEYMKNNSADLLIMDMIMDPGIDGLDTYKNILKIHPGQKAIIASGFSESERVKEAQRLGAGRFIRKPYSLEKIGLAVKAELGR</sequence>
<dbReference type="Gene3D" id="3.40.50.2300">
    <property type="match status" value="1"/>
</dbReference>
<dbReference type="InterPro" id="IPR029016">
    <property type="entry name" value="GAF-like_dom_sf"/>
</dbReference>
<evidence type="ECO:0000256" key="2">
    <source>
        <dbReference type="ARBA" id="ARBA00012438"/>
    </source>
</evidence>
<evidence type="ECO:0000256" key="5">
    <source>
        <dbReference type="ARBA" id="ARBA00022741"/>
    </source>
</evidence>
<dbReference type="Gene3D" id="1.10.287.130">
    <property type="match status" value="1"/>
</dbReference>
<dbReference type="SMART" id="SM00388">
    <property type="entry name" value="HisKA"/>
    <property type="match status" value="1"/>
</dbReference>
<dbReference type="PROSITE" id="PS50109">
    <property type="entry name" value="HIS_KIN"/>
    <property type="match status" value="1"/>
</dbReference>
<comment type="catalytic activity">
    <reaction evidence="1">
        <text>ATP + protein L-histidine = ADP + protein N-phospho-L-histidine.</text>
        <dbReference type="EC" id="2.7.13.3"/>
    </reaction>
</comment>
<feature type="coiled-coil region" evidence="10">
    <location>
        <begin position="185"/>
        <end position="212"/>
    </location>
</feature>
<dbReference type="Pfam" id="PF02518">
    <property type="entry name" value="HATPase_c"/>
    <property type="match status" value="1"/>
</dbReference>
<dbReference type="Pfam" id="PF00072">
    <property type="entry name" value="Response_reg"/>
    <property type="match status" value="1"/>
</dbReference>
<evidence type="ECO:0000259" key="12">
    <source>
        <dbReference type="PROSITE" id="PS50110"/>
    </source>
</evidence>
<evidence type="ECO:0000256" key="1">
    <source>
        <dbReference type="ARBA" id="ARBA00000085"/>
    </source>
</evidence>
<keyword evidence="3 9" id="KW-0597">Phosphoprotein</keyword>
<dbReference type="InterPro" id="IPR011006">
    <property type="entry name" value="CheY-like_superfamily"/>
</dbReference>
<keyword evidence="5" id="KW-0547">Nucleotide-binding</keyword>
<evidence type="ECO:0000259" key="11">
    <source>
        <dbReference type="PROSITE" id="PS50109"/>
    </source>
</evidence>
<reference evidence="13" key="1">
    <citation type="submission" date="2018-01" db="EMBL/GenBank/DDBJ databases">
        <authorList>
            <person name="Regsiter A."/>
            <person name="William W."/>
        </authorList>
    </citation>
    <scope>NUCLEOTIDE SEQUENCE</scope>
    <source>
        <strain evidence="13">TRIP AH-1</strain>
    </source>
</reference>
<dbReference type="Gene3D" id="3.30.565.10">
    <property type="entry name" value="Histidine kinase-like ATPase, C-terminal domain"/>
    <property type="match status" value="1"/>
</dbReference>
<evidence type="ECO:0000256" key="10">
    <source>
        <dbReference type="SAM" id="Coils"/>
    </source>
</evidence>
<dbReference type="AlphaFoldDB" id="A0A445N2H5"/>
<dbReference type="Pfam" id="PF00512">
    <property type="entry name" value="HisKA"/>
    <property type="match status" value="1"/>
</dbReference>
<dbReference type="PRINTS" id="PR00344">
    <property type="entry name" value="BCTRLSENSOR"/>
</dbReference>
<keyword evidence="8" id="KW-0902">Two-component regulatory system</keyword>
<feature type="domain" description="Histidine kinase" evidence="11">
    <location>
        <begin position="221"/>
        <end position="448"/>
    </location>
</feature>
<feature type="domain" description="Response regulatory" evidence="12">
    <location>
        <begin position="469"/>
        <end position="584"/>
    </location>
</feature>
<evidence type="ECO:0000256" key="9">
    <source>
        <dbReference type="PROSITE-ProRule" id="PRU00169"/>
    </source>
</evidence>
<keyword evidence="7" id="KW-0067">ATP-binding</keyword>
<keyword evidence="4 13" id="KW-0808">Transferase</keyword>
<dbReference type="EMBL" id="OJIN01000223">
    <property type="protein sequence ID" value="SPD75910.1"/>
    <property type="molecule type" value="Genomic_DNA"/>
</dbReference>
<gene>
    <name evidence="13" type="ORF">PITCH_A780040</name>
</gene>
<dbReference type="SUPFAM" id="SSF55874">
    <property type="entry name" value="ATPase domain of HSP90 chaperone/DNA topoisomerase II/histidine kinase"/>
    <property type="match status" value="1"/>
</dbReference>
<accession>A0A445N2H5</accession>
<dbReference type="PANTHER" id="PTHR43065:SF46">
    <property type="entry name" value="C4-DICARBOXYLATE TRANSPORT SENSOR PROTEIN DCTB"/>
    <property type="match status" value="1"/>
</dbReference>
<dbReference type="CDD" id="cd00082">
    <property type="entry name" value="HisKA"/>
    <property type="match status" value="1"/>
</dbReference>
<dbReference type="SUPFAM" id="SSF52172">
    <property type="entry name" value="CheY-like"/>
    <property type="match status" value="1"/>
</dbReference>
<dbReference type="SUPFAM" id="SSF55781">
    <property type="entry name" value="GAF domain-like"/>
    <property type="match status" value="1"/>
</dbReference>
<dbReference type="InterPro" id="IPR003594">
    <property type="entry name" value="HATPase_dom"/>
</dbReference>
<dbReference type="Gene3D" id="3.30.450.40">
    <property type="match status" value="1"/>
</dbReference>
<dbReference type="InterPro" id="IPR036890">
    <property type="entry name" value="HATPase_C_sf"/>
</dbReference>
<evidence type="ECO:0000256" key="7">
    <source>
        <dbReference type="ARBA" id="ARBA00022840"/>
    </source>
</evidence>
<organism evidence="13">
    <name type="scientific">uncultured Desulfobacterium sp</name>
    <dbReference type="NCBI Taxonomy" id="201089"/>
    <lineage>
        <taxon>Bacteria</taxon>
        <taxon>Pseudomonadati</taxon>
        <taxon>Thermodesulfobacteriota</taxon>
        <taxon>Desulfobacteria</taxon>
        <taxon>Desulfobacterales</taxon>
        <taxon>Desulfobacteriaceae</taxon>
        <taxon>Desulfobacterium</taxon>
        <taxon>environmental samples</taxon>
    </lineage>
</organism>
<dbReference type="SUPFAM" id="SSF47384">
    <property type="entry name" value="Homodimeric domain of signal transducing histidine kinase"/>
    <property type="match status" value="1"/>
</dbReference>
<keyword evidence="6 13" id="KW-0418">Kinase</keyword>
<evidence type="ECO:0000256" key="6">
    <source>
        <dbReference type="ARBA" id="ARBA00022777"/>
    </source>
</evidence>
<dbReference type="PANTHER" id="PTHR43065">
    <property type="entry name" value="SENSOR HISTIDINE KINASE"/>
    <property type="match status" value="1"/>
</dbReference>
<proteinExistence type="predicted"/>
<evidence type="ECO:0000256" key="4">
    <source>
        <dbReference type="ARBA" id="ARBA00022679"/>
    </source>
</evidence>
<dbReference type="InterPro" id="IPR003661">
    <property type="entry name" value="HisK_dim/P_dom"/>
</dbReference>
<dbReference type="InterPro" id="IPR036097">
    <property type="entry name" value="HisK_dim/P_sf"/>
</dbReference>
<evidence type="ECO:0000256" key="8">
    <source>
        <dbReference type="ARBA" id="ARBA00023012"/>
    </source>
</evidence>
<keyword evidence="10" id="KW-0175">Coiled coil</keyword>
<evidence type="ECO:0000256" key="3">
    <source>
        <dbReference type="ARBA" id="ARBA00022553"/>
    </source>
</evidence>
<protein>
    <recommendedName>
        <fullName evidence="2">histidine kinase</fullName>
        <ecNumber evidence="2">2.7.13.3</ecNumber>
    </recommendedName>
</protein>
<dbReference type="InterPro" id="IPR005467">
    <property type="entry name" value="His_kinase_dom"/>
</dbReference>